<dbReference type="Pfam" id="PF02567">
    <property type="entry name" value="PhzC-PhzF"/>
    <property type="match status" value="1"/>
</dbReference>
<proteinExistence type="inferred from homology"/>
<dbReference type="PANTHER" id="PTHR13774">
    <property type="entry name" value="PHENAZINE BIOSYNTHESIS PROTEIN"/>
    <property type="match status" value="1"/>
</dbReference>
<reference evidence="3 4" key="1">
    <citation type="submission" date="2023-01" db="EMBL/GenBank/DDBJ databases">
        <title>Vibrio sp. KJ40-1 sp.nov, isolated from marine algae.</title>
        <authorList>
            <person name="Butt M."/>
            <person name="Kim J.M.J."/>
            <person name="Jeon C.O.C."/>
        </authorList>
    </citation>
    <scope>NUCLEOTIDE SEQUENCE [LARGE SCALE GENOMIC DNA]</scope>
    <source>
        <strain evidence="3 4">KJ40-1</strain>
    </source>
</reference>
<evidence type="ECO:0000313" key="4">
    <source>
        <dbReference type="Proteomes" id="UP001210678"/>
    </source>
</evidence>
<protein>
    <submittedName>
        <fullName evidence="3">PhzF family phenazine biosynthesis protein</fullName>
    </submittedName>
</protein>
<comment type="similarity">
    <text evidence="1">Belongs to the PhzF family.</text>
</comment>
<gene>
    <name evidence="3" type="ORF">PGX00_11470</name>
</gene>
<name>A0ABT4YRQ0_9VIBR</name>
<dbReference type="Proteomes" id="UP001210678">
    <property type="component" value="Unassembled WGS sequence"/>
</dbReference>
<keyword evidence="4" id="KW-1185">Reference proteome</keyword>
<evidence type="ECO:0000256" key="2">
    <source>
        <dbReference type="ARBA" id="ARBA00023235"/>
    </source>
</evidence>
<dbReference type="Gene3D" id="3.10.310.10">
    <property type="entry name" value="Diaminopimelate Epimerase, Chain A, domain 1"/>
    <property type="match status" value="2"/>
</dbReference>
<keyword evidence="2" id="KW-0413">Isomerase</keyword>
<dbReference type="EMBL" id="JAQLOI010000001">
    <property type="protein sequence ID" value="MDB1124238.1"/>
    <property type="molecule type" value="Genomic_DNA"/>
</dbReference>
<dbReference type="NCBIfam" id="TIGR00654">
    <property type="entry name" value="PhzF_family"/>
    <property type="match status" value="1"/>
</dbReference>
<sequence length="288" mass="31132">MEEVTVDLVNAFTSNGSGGNPAGVVLGADNLSDEQKLAIAKKVGYSETAFVSDDDTEDFQVSFYTITGEVDFCGHATLATFSLMFQKCILSPGQYTQRTKAGVLTVDIQSDGKVMMQQRLPEWLGNYSSEDIAPLVGIDKDVLERVNLPFQAVSTGLADLILPVPAGYLDVLRPNHDAITEFCRKHNLVGIHAFELCGSKSDYAASCRNFAPLFGIEEESATGSSSGALACYLTRYHNTQNVYLFEQGRAMNCRSEISARVDAVGSQIKVIHVGGTAQLVGIKQINLE</sequence>
<comment type="caution">
    <text evidence="3">The sequence shown here is derived from an EMBL/GenBank/DDBJ whole genome shotgun (WGS) entry which is preliminary data.</text>
</comment>
<dbReference type="RefSeq" id="WP_272136362.1">
    <property type="nucleotide sequence ID" value="NZ_JAQLOI010000001.1"/>
</dbReference>
<evidence type="ECO:0000256" key="1">
    <source>
        <dbReference type="ARBA" id="ARBA00008270"/>
    </source>
</evidence>
<dbReference type="InterPro" id="IPR003719">
    <property type="entry name" value="Phenazine_PhzF-like"/>
</dbReference>
<dbReference type="PANTHER" id="PTHR13774:SF39">
    <property type="entry name" value="BIOSYNTHESIS PROTEIN, PUTATIVE-RELATED"/>
    <property type="match status" value="1"/>
</dbReference>
<dbReference type="SUPFAM" id="SSF54506">
    <property type="entry name" value="Diaminopimelate epimerase-like"/>
    <property type="match status" value="1"/>
</dbReference>
<accession>A0ABT4YRQ0</accession>
<organism evidence="3 4">
    <name type="scientific">Vibrio algarum</name>
    <dbReference type="NCBI Taxonomy" id="3020714"/>
    <lineage>
        <taxon>Bacteria</taxon>
        <taxon>Pseudomonadati</taxon>
        <taxon>Pseudomonadota</taxon>
        <taxon>Gammaproteobacteria</taxon>
        <taxon>Vibrionales</taxon>
        <taxon>Vibrionaceae</taxon>
        <taxon>Vibrio</taxon>
    </lineage>
</organism>
<evidence type="ECO:0000313" key="3">
    <source>
        <dbReference type="EMBL" id="MDB1124238.1"/>
    </source>
</evidence>
<dbReference type="PIRSF" id="PIRSF016184">
    <property type="entry name" value="PhzC_PhzF"/>
    <property type="match status" value="1"/>
</dbReference>